<keyword evidence="4" id="KW-1185">Reference proteome</keyword>
<dbReference type="AlphaFoldDB" id="A0AA36NC71"/>
<gene>
    <name evidence="3" type="ORF">EVOR1521_LOCUS28820</name>
</gene>
<proteinExistence type="predicted"/>
<dbReference type="Proteomes" id="UP001178507">
    <property type="component" value="Unassembled WGS sequence"/>
</dbReference>
<dbReference type="GO" id="GO:0009966">
    <property type="term" value="P:regulation of signal transduction"/>
    <property type="evidence" value="ECO:0007669"/>
    <property type="project" value="TreeGrafter"/>
</dbReference>
<dbReference type="InterPro" id="IPR039888">
    <property type="entry name" value="Melted-like"/>
</dbReference>
<dbReference type="PANTHER" id="PTHR21630">
    <property type="entry name" value="VEPH-A/MELTED"/>
    <property type="match status" value="1"/>
</dbReference>
<comment type="subcellular location">
    <subcellularLocation>
        <location evidence="1">Endomembrane system</location>
        <topology evidence="1">Peripheral membrane protein</topology>
    </subcellularLocation>
</comment>
<accession>A0AA36NC71</accession>
<evidence type="ECO:0000256" key="1">
    <source>
        <dbReference type="ARBA" id="ARBA00004184"/>
    </source>
</evidence>
<reference evidence="3" key="1">
    <citation type="submission" date="2023-08" db="EMBL/GenBank/DDBJ databases">
        <authorList>
            <person name="Chen Y."/>
            <person name="Shah S."/>
            <person name="Dougan E. K."/>
            <person name="Thang M."/>
            <person name="Chan C."/>
        </authorList>
    </citation>
    <scope>NUCLEOTIDE SEQUENCE</scope>
</reference>
<evidence type="ECO:0000313" key="4">
    <source>
        <dbReference type="Proteomes" id="UP001178507"/>
    </source>
</evidence>
<dbReference type="EMBL" id="CAUJNA010003654">
    <property type="protein sequence ID" value="CAJ1407015.1"/>
    <property type="molecule type" value="Genomic_DNA"/>
</dbReference>
<dbReference type="GO" id="GO:0005886">
    <property type="term" value="C:plasma membrane"/>
    <property type="evidence" value="ECO:0007669"/>
    <property type="project" value="TreeGrafter"/>
</dbReference>
<comment type="caution">
    <text evidence="3">The sequence shown here is derived from an EMBL/GenBank/DDBJ whole genome shotgun (WGS) entry which is preliminary data.</text>
</comment>
<dbReference type="GO" id="GO:0010314">
    <property type="term" value="F:phosphatidylinositol-5-phosphate binding"/>
    <property type="evidence" value="ECO:0007669"/>
    <property type="project" value="TreeGrafter"/>
</dbReference>
<sequence length="795" mass="88398">MTDSEEIEERVGALIGLLKGKDDAKIKACGEKIANDAWDNEAWFEPEQMSDMLHTWLDACIAGRDDEVLDVTAKALQFSKVEDGSVHPKLPEIFQKVTKALHKPGAKHMEYMFNLRVQPMKFTGDPKLYPVLAECLEHEKADIIHDGLDLICSMAFMHMYDGIPDEEAAAIFKDLVVPHAKFLLSLLPKYKPGDMEMSKRLANKLSYARNLFQSAFLFCTHLALRPKDFPKASAAIAVPTLVMELQEKVASLKPKPKEQDLKEQLKMFAEGCTQLLSQMPKPAAGSSTDPLKDAQQYLKALGTVSDSDSLNGILKMMMSSTDPKVLDLVFQKSSMDTLFKALERVKRDDTSEVNRTFSALFVFAAEHRPKLVDAVGDRMLDVYMSINPAWNNPRIFVDALLTHCPSTAAKLWTKMPLWMKAIHSAKGSAMMDGVLYQVLHAIEGLPKVLEGKELEEFCKKNIEIANLGKGTTMEDSVKSSAVVAMRGVVSKDKARISKEVLDWVQVLKQGEGYTKSAAEAFMDLYEGRSLEGAYEQINQLNLNFKEACGDMESLKKYVDDNVSDLKDFIASVAKKLPMPVKFTSEEKYLVKKAILLHFECQAPIPSRYCALPQKATYTTETQEWARWLKMGLSAAKLGKSVLSAEAITDLPGVVDQVKGLYSMYKKDDGEDFLTFISEPFLTSSEQDKLLNQLRAAAFFEKFCYDNQSATWLCANCHAIYLKAGANRSQAALEAAASEVQLPIPSCRMDGPAASLQDRAQDTAGAVLEVKKTTMACCDLFGFNICAPSEEEIEVK</sequence>
<evidence type="ECO:0000313" key="3">
    <source>
        <dbReference type="EMBL" id="CAJ1407015.1"/>
    </source>
</evidence>
<protein>
    <submittedName>
        <fullName evidence="3">Uncharacterized protein</fullName>
    </submittedName>
</protein>
<dbReference type="GO" id="GO:0012505">
    <property type="term" value="C:endomembrane system"/>
    <property type="evidence" value="ECO:0007669"/>
    <property type="project" value="UniProtKB-SubCell"/>
</dbReference>
<organism evidence="3 4">
    <name type="scientific">Effrenium voratum</name>
    <dbReference type="NCBI Taxonomy" id="2562239"/>
    <lineage>
        <taxon>Eukaryota</taxon>
        <taxon>Sar</taxon>
        <taxon>Alveolata</taxon>
        <taxon>Dinophyceae</taxon>
        <taxon>Suessiales</taxon>
        <taxon>Symbiodiniaceae</taxon>
        <taxon>Effrenium</taxon>
    </lineage>
</organism>
<name>A0AA36NC71_9DINO</name>
<keyword evidence="2" id="KW-0472">Membrane</keyword>
<evidence type="ECO:0000256" key="2">
    <source>
        <dbReference type="ARBA" id="ARBA00023136"/>
    </source>
</evidence>
<dbReference type="PANTHER" id="PTHR21630:SF10">
    <property type="entry name" value="VENTRICULAR ZONE-EXPRESSED PH DOMAIN-CONTAINING PROTEIN HOMOLOG 1"/>
    <property type="match status" value="1"/>
</dbReference>